<protein>
    <submittedName>
        <fullName evidence="1">Uncharacterized protein</fullName>
    </submittedName>
</protein>
<accession>A0A382R7L5</accession>
<dbReference type="Gene3D" id="1.10.10.60">
    <property type="entry name" value="Homeodomain-like"/>
    <property type="match status" value="1"/>
</dbReference>
<reference evidence="1" key="1">
    <citation type="submission" date="2018-05" db="EMBL/GenBank/DDBJ databases">
        <authorList>
            <person name="Lanie J.A."/>
            <person name="Ng W.-L."/>
            <person name="Kazmierczak K.M."/>
            <person name="Andrzejewski T.M."/>
            <person name="Davidsen T.M."/>
            <person name="Wayne K.J."/>
            <person name="Tettelin H."/>
            <person name="Glass J.I."/>
            <person name="Rusch D."/>
            <person name="Podicherti R."/>
            <person name="Tsui H.-C.T."/>
            <person name="Winkler M.E."/>
        </authorList>
    </citation>
    <scope>NUCLEOTIDE SEQUENCE</scope>
</reference>
<proteinExistence type="predicted"/>
<organism evidence="1">
    <name type="scientific">marine metagenome</name>
    <dbReference type="NCBI Taxonomy" id="408172"/>
    <lineage>
        <taxon>unclassified sequences</taxon>
        <taxon>metagenomes</taxon>
        <taxon>ecological metagenomes</taxon>
    </lineage>
</organism>
<dbReference type="AlphaFoldDB" id="A0A382R7L5"/>
<name>A0A382R7L5_9ZZZZ</name>
<gene>
    <name evidence="1" type="ORF">METZ01_LOCUS346573</name>
</gene>
<dbReference type="EMBL" id="UINC01119700">
    <property type="protein sequence ID" value="SVC93719.1"/>
    <property type="molecule type" value="Genomic_DNA"/>
</dbReference>
<evidence type="ECO:0000313" key="1">
    <source>
        <dbReference type="EMBL" id="SVC93719.1"/>
    </source>
</evidence>
<sequence>MPTKKKRINIIPDNLPALTDPEQVCPSVFTANKLSEDPVKYGQVVQALGEGKPLTRIAKEYRIAPETVTAVMKREKDSIDAVQTMTAGLTSYASQACLMTIIDKLHKDEMPAGVLPICFGILRDKERADLGQATQTIEVRKTLSIEDVRVELEQMKREAIDVDVEDL</sequence>